<comment type="pathway">
    <text evidence="3">Nitrogen metabolism; nitrate reduction (assimilation).</text>
</comment>
<keyword evidence="7" id="KW-0560">Oxidoreductase</keyword>
<feature type="domain" description="BFD-like [2Fe-2S]-binding" evidence="10">
    <location>
        <begin position="482"/>
        <end position="528"/>
    </location>
</feature>
<gene>
    <name evidence="12" type="ORF">ACFSYH_13705</name>
</gene>
<comment type="cofactor">
    <cofactor evidence="2">
        <name>[4Fe-4S] cluster</name>
        <dbReference type="ChEBI" id="CHEBI:49883"/>
    </cofactor>
</comment>
<keyword evidence="6" id="KW-0479">Metal-binding</keyword>
<keyword evidence="5" id="KW-0349">Heme</keyword>
<evidence type="ECO:0000259" key="11">
    <source>
        <dbReference type="Pfam" id="PF07992"/>
    </source>
</evidence>
<protein>
    <submittedName>
        <fullName evidence="12">FAD-dependent oxidoreductase</fullName>
    </submittedName>
</protein>
<organism evidence="12 13">
    <name type="scientific">Populibacterium corticicola</name>
    <dbReference type="NCBI Taxonomy" id="1812826"/>
    <lineage>
        <taxon>Bacteria</taxon>
        <taxon>Bacillati</taxon>
        <taxon>Actinomycetota</taxon>
        <taxon>Actinomycetes</taxon>
        <taxon>Micrococcales</taxon>
        <taxon>Jonesiaceae</taxon>
        <taxon>Populibacterium</taxon>
    </lineage>
</organism>
<dbReference type="RefSeq" id="WP_377467805.1">
    <property type="nucleotide sequence ID" value="NZ_JBHUOP010000007.1"/>
</dbReference>
<name>A0ABW5XKQ4_9MICO</name>
<dbReference type="SUPFAM" id="SSF51905">
    <property type="entry name" value="FAD/NAD(P)-binding domain"/>
    <property type="match status" value="2"/>
</dbReference>
<dbReference type="Gene3D" id="1.10.10.1100">
    <property type="entry name" value="BFD-like [2Fe-2S]-binding domain"/>
    <property type="match status" value="1"/>
</dbReference>
<evidence type="ECO:0000256" key="3">
    <source>
        <dbReference type="ARBA" id="ARBA00005096"/>
    </source>
</evidence>
<evidence type="ECO:0000313" key="12">
    <source>
        <dbReference type="EMBL" id="MFD2841616.1"/>
    </source>
</evidence>
<dbReference type="PANTHER" id="PTHR43809:SF1">
    <property type="entry name" value="NITRITE REDUCTASE (NADH) LARGE SUBUNIT"/>
    <property type="match status" value="1"/>
</dbReference>
<evidence type="ECO:0000256" key="9">
    <source>
        <dbReference type="ARBA" id="ARBA00023014"/>
    </source>
</evidence>
<dbReference type="InterPro" id="IPR023753">
    <property type="entry name" value="FAD/NAD-binding_dom"/>
</dbReference>
<dbReference type="Pfam" id="PF04324">
    <property type="entry name" value="Fer2_BFD"/>
    <property type="match status" value="1"/>
</dbReference>
<dbReference type="Proteomes" id="UP001597391">
    <property type="component" value="Unassembled WGS sequence"/>
</dbReference>
<evidence type="ECO:0000256" key="8">
    <source>
        <dbReference type="ARBA" id="ARBA00023004"/>
    </source>
</evidence>
<dbReference type="InterPro" id="IPR052034">
    <property type="entry name" value="NasD-like"/>
</dbReference>
<evidence type="ECO:0000256" key="4">
    <source>
        <dbReference type="ARBA" id="ARBA00010429"/>
    </source>
</evidence>
<evidence type="ECO:0000313" key="13">
    <source>
        <dbReference type="Proteomes" id="UP001597391"/>
    </source>
</evidence>
<dbReference type="InterPro" id="IPR036188">
    <property type="entry name" value="FAD/NAD-bd_sf"/>
</dbReference>
<comment type="cofactor">
    <cofactor evidence="1">
        <name>siroheme</name>
        <dbReference type="ChEBI" id="CHEBI:60052"/>
    </cofactor>
</comment>
<keyword evidence="13" id="KW-1185">Reference proteome</keyword>
<dbReference type="InterPro" id="IPR007419">
    <property type="entry name" value="BFD-like_2Fe2S-bd_dom"/>
</dbReference>
<comment type="caution">
    <text evidence="12">The sequence shown here is derived from an EMBL/GenBank/DDBJ whole genome shotgun (WGS) entry which is preliminary data.</text>
</comment>
<evidence type="ECO:0000256" key="7">
    <source>
        <dbReference type="ARBA" id="ARBA00023002"/>
    </source>
</evidence>
<reference evidence="13" key="1">
    <citation type="journal article" date="2019" name="Int. J. Syst. Evol. Microbiol.">
        <title>The Global Catalogue of Microorganisms (GCM) 10K type strain sequencing project: providing services to taxonomists for standard genome sequencing and annotation.</title>
        <authorList>
            <consortium name="The Broad Institute Genomics Platform"/>
            <consortium name="The Broad Institute Genome Sequencing Center for Infectious Disease"/>
            <person name="Wu L."/>
            <person name="Ma J."/>
        </authorList>
    </citation>
    <scope>NUCLEOTIDE SEQUENCE [LARGE SCALE GENOMIC DNA]</scope>
    <source>
        <strain evidence="13">KCTC 33576</strain>
    </source>
</reference>
<dbReference type="EMBL" id="JBHUOP010000007">
    <property type="protein sequence ID" value="MFD2841616.1"/>
    <property type="molecule type" value="Genomic_DNA"/>
</dbReference>
<dbReference type="PANTHER" id="PTHR43809">
    <property type="entry name" value="NITRITE REDUCTASE (NADH) LARGE SUBUNIT"/>
    <property type="match status" value="1"/>
</dbReference>
<sequence>MRIVVIGNGMVGSRFVEDLCQRTEPHCAALNITVLGQEPCNSYNRVLLTEVLAGAYELSMIGSPPPTDSRVHLLRGISARSINTTEYTVLDSDGNLHHYDALVLATGADARLPELPSLIAHLHQEQDQPEYAYALTSKTATHTEHAPTGHEPREATNSSAIDTSHAHDNLTGASRLPVGTHVLRTIDDVRELRAATANTRRAIVLGAGVLGIETAVALAGRGVPEVTLVHPRGLMNAQLGSAAGHVAAHRLEELGVRVRTHLKVTDLLIRDGRTAGLAVGNGEELPAELVVITTGIAPRVELGAAVGLAADRGLLTDADSRCLDTRDVYAIGDCAQPPQGATGLVAQGWDQARQLARFLATGESLTGAIPTNQGSDVVKVKGQGVDIVAMGGKDAGEGAGVRVVQVSDPVAGRHIEVVVRDERVIAATCIGAGSIASDLTAAYTRGTPTPQDPLSMLIKQVGPVAASGQADSPVRIPDRATICRCNGVTKGAIVAAWRGGDRTVEEVAGSTRATTGCGGCTDAVCGIVDWLNSSSQREETTV</sequence>
<dbReference type="Gene3D" id="3.50.50.60">
    <property type="entry name" value="FAD/NAD(P)-binding domain"/>
    <property type="match status" value="3"/>
</dbReference>
<evidence type="ECO:0000256" key="5">
    <source>
        <dbReference type="ARBA" id="ARBA00022617"/>
    </source>
</evidence>
<feature type="domain" description="FAD/NAD(P)-binding" evidence="11">
    <location>
        <begin position="177"/>
        <end position="343"/>
    </location>
</feature>
<comment type="similarity">
    <text evidence="4">Belongs to the nitrite and sulfite reductase 4Fe-4S domain family.</text>
</comment>
<evidence type="ECO:0000256" key="6">
    <source>
        <dbReference type="ARBA" id="ARBA00022723"/>
    </source>
</evidence>
<keyword evidence="9" id="KW-0411">Iron-sulfur</keyword>
<dbReference type="InterPro" id="IPR041854">
    <property type="entry name" value="BFD-like_2Fe2S-bd_dom_sf"/>
</dbReference>
<proteinExistence type="inferred from homology"/>
<evidence type="ECO:0000256" key="2">
    <source>
        <dbReference type="ARBA" id="ARBA00001966"/>
    </source>
</evidence>
<evidence type="ECO:0000256" key="1">
    <source>
        <dbReference type="ARBA" id="ARBA00001929"/>
    </source>
</evidence>
<feature type="domain" description="FAD/NAD(P)-binding" evidence="11">
    <location>
        <begin position="1"/>
        <end position="138"/>
    </location>
</feature>
<keyword evidence="8" id="KW-0408">Iron</keyword>
<accession>A0ABW5XKQ4</accession>
<dbReference type="Pfam" id="PF07992">
    <property type="entry name" value="Pyr_redox_2"/>
    <property type="match status" value="2"/>
</dbReference>
<dbReference type="PRINTS" id="PR00368">
    <property type="entry name" value="FADPNR"/>
</dbReference>
<evidence type="ECO:0000259" key="10">
    <source>
        <dbReference type="Pfam" id="PF04324"/>
    </source>
</evidence>